<evidence type="ECO:0000313" key="4">
    <source>
        <dbReference type="Proteomes" id="UP000239204"/>
    </source>
</evidence>
<proteinExistence type="predicted"/>
<dbReference type="EMBL" id="MIGY01000001">
    <property type="protein sequence ID" value="PPU09726.1"/>
    <property type="molecule type" value="Genomic_DNA"/>
</dbReference>
<protein>
    <submittedName>
        <fullName evidence="3">Uncharacterized protein</fullName>
    </submittedName>
</protein>
<name>A0A2S7AIJ8_9XANT</name>
<comment type="caution">
    <text evidence="3">The sequence shown here is derived from an EMBL/GenBank/DDBJ whole genome shotgun (WGS) entry which is preliminary data.</text>
</comment>
<keyword evidence="2" id="KW-0812">Transmembrane</keyword>
<keyword evidence="2" id="KW-1133">Transmembrane helix</keyword>
<feature type="compositionally biased region" description="Pro residues" evidence="1">
    <location>
        <begin position="1"/>
        <end position="21"/>
    </location>
</feature>
<gene>
    <name evidence="3" type="ORF">XarjCFBP7645_05475</name>
</gene>
<evidence type="ECO:0000313" key="3">
    <source>
        <dbReference type="EMBL" id="PPU09726.1"/>
    </source>
</evidence>
<reference evidence="3 4" key="1">
    <citation type="submission" date="2016-08" db="EMBL/GenBank/DDBJ databases">
        <title>Evolution of the type three secretion system and type three effector repertoires in Xanthomonas.</title>
        <authorList>
            <person name="Merda D."/>
            <person name="Briand M."/>
            <person name="Bosis E."/>
            <person name="Rousseau C."/>
            <person name="Portier P."/>
            <person name="Jacques M.-A."/>
            <person name="Fischer-Le Saux M."/>
        </authorList>
    </citation>
    <scope>NUCLEOTIDE SEQUENCE [LARGE SCALE GENOMIC DNA]</scope>
    <source>
        <strain evidence="3 4">CFBP 7645</strain>
    </source>
</reference>
<sequence>MSSLPPPLPLPPSPPPMPPAPSSAARPKKRISSVTIGLLGCLLPLAVVVIGAFVWLIVTGWSLFADQARTALQDDAVMQAQIGQIHTMRLDLYRTSLAPGIDDFVFEVEGERGGGRVHATLVSEGADRELLTGGVLTLHDGRYFPLGGTDGGARGIDVDANDFYKE</sequence>
<dbReference type="Proteomes" id="UP000239204">
    <property type="component" value="Unassembled WGS sequence"/>
</dbReference>
<feature type="transmembrane region" description="Helical" evidence="2">
    <location>
        <begin position="36"/>
        <end position="64"/>
    </location>
</feature>
<accession>A0A2S7AIJ8</accession>
<dbReference type="AlphaFoldDB" id="A0A2S7AIJ8"/>
<evidence type="ECO:0000256" key="2">
    <source>
        <dbReference type="SAM" id="Phobius"/>
    </source>
</evidence>
<keyword evidence="2" id="KW-0472">Membrane</keyword>
<evidence type="ECO:0000256" key="1">
    <source>
        <dbReference type="SAM" id="MobiDB-lite"/>
    </source>
</evidence>
<feature type="region of interest" description="Disordered" evidence="1">
    <location>
        <begin position="1"/>
        <end position="26"/>
    </location>
</feature>
<organism evidence="3 4">
    <name type="scientific">Xanthomonas arboricola</name>
    <dbReference type="NCBI Taxonomy" id="56448"/>
    <lineage>
        <taxon>Bacteria</taxon>
        <taxon>Pseudomonadati</taxon>
        <taxon>Pseudomonadota</taxon>
        <taxon>Gammaproteobacteria</taxon>
        <taxon>Lysobacterales</taxon>
        <taxon>Lysobacteraceae</taxon>
        <taxon>Xanthomonas</taxon>
    </lineage>
</organism>